<evidence type="ECO:0000259" key="1">
    <source>
        <dbReference type="Pfam" id="PF06983"/>
    </source>
</evidence>
<dbReference type="Proteomes" id="UP000518605">
    <property type="component" value="Unassembled WGS sequence"/>
</dbReference>
<proteinExistence type="predicted"/>
<dbReference type="RefSeq" id="WP_183566204.1">
    <property type="nucleotide sequence ID" value="NZ_CBCSLB010000012.1"/>
</dbReference>
<organism evidence="2 3">
    <name type="scientific">Paenibacillus endophyticus</name>
    <dbReference type="NCBI Taxonomy" id="1294268"/>
    <lineage>
        <taxon>Bacteria</taxon>
        <taxon>Bacillati</taxon>
        <taxon>Bacillota</taxon>
        <taxon>Bacilli</taxon>
        <taxon>Bacillales</taxon>
        <taxon>Paenibacillaceae</taxon>
        <taxon>Paenibacillus</taxon>
    </lineage>
</organism>
<dbReference type="AlphaFoldDB" id="A0A7W5GBX1"/>
<dbReference type="InterPro" id="IPR028973">
    <property type="entry name" value="PhnB-like"/>
</dbReference>
<dbReference type="SUPFAM" id="SSF54593">
    <property type="entry name" value="Glyoxalase/Bleomycin resistance protein/Dihydroxybiphenyl dioxygenase"/>
    <property type="match status" value="1"/>
</dbReference>
<gene>
    <name evidence="2" type="ORF">FHS16_003923</name>
</gene>
<dbReference type="PANTHER" id="PTHR33990">
    <property type="entry name" value="PROTEIN YJDN-RELATED"/>
    <property type="match status" value="1"/>
</dbReference>
<dbReference type="InterPro" id="IPR029068">
    <property type="entry name" value="Glyas_Bleomycin-R_OHBP_Dase"/>
</dbReference>
<dbReference type="Pfam" id="PF06983">
    <property type="entry name" value="3-dmu-9_3-mt"/>
    <property type="match status" value="1"/>
</dbReference>
<comment type="caution">
    <text evidence="2">The sequence shown here is derived from an EMBL/GenBank/DDBJ whole genome shotgun (WGS) entry which is preliminary data.</text>
</comment>
<reference evidence="2 3" key="1">
    <citation type="submission" date="2020-08" db="EMBL/GenBank/DDBJ databases">
        <title>Genomic Encyclopedia of Type Strains, Phase III (KMG-III): the genomes of soil and plant-associated and newly described type strains.</title>
        <authorList>
            <person name="Whitman W."/>
        </authorList>
    </citation>
    <scope>NUCLEOTIDE SEQUENCE [LARGE SCALE GENOMIC DNA]</scope>
    <source>
        <strain evidence="2 3">CECT 8234</strain>
    </source>
</reference>
<dbReference type="CDD" id="cd06588">
    <property type="entry name" value="PhnB_like"/>
    <property type="match status" value="1"/>
</dbReference>
<keyword evidence="3" id="KW-1185">Reference proteome</keyword>
<sequence length="137" mass="15110">MEVQLTPFIMLDGGAREAIAFYEQALDAKVVFKQTFGEAPGQAVPEQARDRLAHSVLKIGGTDLFVADTDPGTRFAQGNQVNICITVADKEQARKYYEALQEGGQVDLPLQEIHFSPAYGMVTDKFGVTFHIFTKRA</sequence>
<feature type="domain" description="PhnB-like" evidence="1">
    <location>
        <begin position="5"/>
        <end position="132"/>
    </location>
</feature>
<name>A0A7W5GBX1_9BACL</name>
<accession>A0A7W5GBX1</accession>
<dbReference type="Gene3D" id="3.10.180.10">
    <property type="entry name" value="2,3-Dihydroxybiphenyl 1,2-Dioxygenase, domain 1"/>
    <property type="match status" value="1"/>
</dbReference>
<dbReference type="PANTHER" id="PTHR33990:SF1">
    <property type="entry name" value="PROTEIN YJDN"/>
    <property type="match status" value="1"/>
</dbReference>
<evidence type="ECO:0000313" key="2">
    <source>
        <dbReference type="EMBL" id="MBB3153848.1"/>
    </source>
</evidence>
<evidence type="ECO:0000313" key="3">
    <source>
        <dbReference type="Proteomes" id="UP000518605"/>
    </source>
</evidence>
<dbReference type="EMBL" id="JACHXW010000012">
    <property type="protein sequence ID" value="MBB3153848.1"/>
    <property type="molecule type" value="Genomic_DNA"/>
</dbReference>
<protein>
    <submittedName>
        <fullName evidence="2">PhnB protein</fullName>
    </submittedName>
</protein>